<organism evidence="1 2">
    <name type="scientific">Oculimacula yallundae</name>
    <dbReference type="NCBI Taxonomy" id="86028"/>
    <lineage>
        <taxon>Eukaryota</taxon>
        <taxon>Fungi</taxon>
        <taxon>Dikarya</taxon>
        <taxon>Ascomycota</taxon>
        <taxon>Pezizomycotina</taxon>
        <taxon>Leotiomycetes</taxon>
        <taxon>Helotiales</taxon>
        <taxon>Ploettnerulaceae</taxon>
        <taxon>Oculimacula</taxon>
    </lineage>
</organism>
<comment type="caution">
    <text evidence="1">The sequence shown here is derived from an EMBL/GenBank/DDBJ whole genome shotgun (WGS) entry which is preliminary data.</text>
</comment>
<sequence>MVMTPAAPSPHIALAAINPTQDEAAAIKINPTLRMPEASKYGIRRPMWSETRANSGWNVKDVRRKAFTGHVQRFVRLNDEAIAMCTDAESPESRDVDCAKWRNEHYDNFMSFPVKLGLLTKFDRRIAKFLVNT</sequence>
<dbReference type="Proteomes" id="UP001595075">
    <property type="component" value="Unassembled WGS sequence"/>
</dbReference>
<dbReference type="EMBL" id="JAZHXI010000006">
    <property type="protein sequence ID" value="KAL2070719.1"/>
    <property type="molecule type" value="Genomic_DNA"/>
</dbReference>
<gene>
    <name evidence="1" type="ORF">VTL71DRAFT_13745</name>
</gene>
<evidence type="ECO:0000313" key="1">
    <source>
        <dbReference type="EMBL" id="KAL2070719.1"/>
    </source>
</evidence>
<proteinExistence type="predicted"/>
<accession>A0ABR4CLB6</accession>
<protein>
    <submittedName>
        <fullName evidence="1">Uncharacterized protein</fullName>
    </submittedName>
</protein>
<evidence type="ECO:0000313" key="2">
    <source>
        <dbReference type="Proteomes" id="UP001595075"/>
    </source>
</evidence>
<reference evidence="1 2" key="1">
    <citation type="journal article" date="2024" name="Commun. Biol.">
        <title>Comparative genomic analysis of thermophilic fungi reveals convergent evolutionary adaptations and gene losses.</title>
        <authorList>
            <person name="Steindorff A.S."/>
            <person name="Aguilar-Pontes M.V."/>
            <person name="Robinson A.J."/>
            <person name="Andreopoulos B."/>
            <person name="LaButti K."/>
            <person name="Kuo A."/>
            <person name="Mondo S."/>
            <person name="Riley R."/>
            <person name="Otillar R."/>
            <person name="Haridas S."/>
            <person name="Lipzen A."/>
            <person name="Grimwood J."/>
            <person name="Schmutz J."/>
            <person name="Clum A."/>
            <person name="Reid I.D."/>
            <person name="Moisan M.C."/>
            <person name="Butler G."/>
            <person name="Nguyen T.T.M."/>
            <person name="Dewar K."/>
            <person name="Conant G."/>
            <person name="Drula E."/>
            <person name="Henrissat B."/>
            <person name="Hansel C."/>
            <person name="Singer S."/>
            <person name="Hutchinson M.I."/>
            <person name="de Vries R.P."/>
            <person name="Natvig D.O."/>
            <person name="Powell A.J."/>
            <person name="Tsang A."/>
            <person name="Grigoriev I.V."/>
        </authorList>
    </citation>
    <scope>NUCLEOTIDE SEQUENCE [LARGE SCALE GENOMIC DNA]</scope>
    <source>
        <strain evidence="1 2">CBS 494.80</strain>
    </source>
</reference>
<name>A0ABR4CLB6_9HELO</name>
<keyword evidence="2" id="KW-1185">Reference proteome</keyword>